<reference evidence="1" key="1">
    <citation type="journal article" date="2020" name="Nature">
        <title>Giant virus diversity and host interactions through global metagenomics.</title>
        <authorList>
            <person name="Schulz F."/>
            <person name="Roux S."/>
            <person name="Paez-Espino D."/>
            <person name="Jungbluth S."/>
            <person name="Walsh D.A."/>
            <person name="Denef V.J."/>
            <person name="McMahon K.D."/>
            <person name="Konstantinidis K.T."/>
            <person name="Eloe-Fadrosh E.A."/>
            <person name="Kyrpides N.C."/>
            <person name="Woyke T."/>
        </authorList>
    </citation>
    <scope>NUCLEOTIDE SEQUENCE</scope>
    <source>
        <strain evidence="1">GVMAG-S-1035315-10</strain>
    </source>
</reference>
<organism evidence="1">
    <name type="scientific">viral metagenome</name>
    <dbReference type="NCBI Taxonomy" id="1070528"/>
    <lineage>
        <taxon>unclassified sequences</taxon>
        <taxon>metagenomes</taxon>
        <taxon>organismal metagenomes</taxon>
    </lineage>
</organism>
<evidence type="ECO:0000313" key="1">
    <source>
        <dbReference type="EMBL" id="QHU06456.1"/>
    </source>
</evidence>
<proteinExistence type="predicted"/>
<dbReference type="EMBL" id="MN740656">
    <property type="protein sequence ID" value="QHU06456.1"/>
    <property type="molecule type" value="Genomic_DNA"/>
</dbReference>
<protein>
    <submittedName>
        <fullName evidence="1">Uncharacterized protein</fullName>
    </submittedName>
</protein>
<name>A0A6C0JNT7_9ZZZZ</name>
<dbReference type="AlphaFoldDB" id="A0A6C0JNT7"/>
<sequence length="164" mass="19592">MNIFFLYKNPRTAAEAHCDKHVVKMIIETAQLLYSAHWMTNSILPENAYKLAHKNHPSAIWTRESLTNYMWLCSLGWWLCKEYQFRYGENKVHKSEEHIIWLLNNPPKLPFVDMTPVRLAMPDEYKMPDPIESYQKYYIEAKLKIRGIVKYTKRDPPDFIARNL</sequence>
<accession>A0A6C0JNT7</accession>